<dbReference type="InterPro" id="IPR010068">
    <property type="entry name" value="Peri-bd_TauA"/>
</dbReference>
<dbReference type="GO" id="GO:0043190">
    <property type="term" value="C:ATP-binding cassette (ABC) transporter complex"/>
    <property type="evidence" value="ECO:0007669"/>
    <property type="project" value="InterPro"/>
</dbReference>
<dbReference type="PATRIC" id="fig|1121307.3.peg.1437"/>
<reference evidence="6 7" key="1">
    <citation type="submission" date="2015-06" db="EMBL/GenBank/DDBJ databases">
        <title>Draft genome sequence of the purine-degrading Clostridium cylindrosporum HC-1 (DSM 605).</title>
        <authorList>
            <person name="Poehlein A."/>
            <person name="Schiel-Bengelsdorf B."/>
            <person name="Bengelsdorf F."/>
            <person name="Daniel R."/>
            <person name="Duerre P."/>
        </authorList>
    </citation>
    <scope>NUCLEOTIDE SEQUENCE [LARGE SCALE GENOMIC DNA]</scope>
    <source>
        <strain evidence="6 7">DSM 605</strain>
    </source>
</reference>
<comment type="similarity">
    <text evidence="2">Belongs to the bacterial solute-binding protein SsuA/TauA family.</text>
</comment>
<evidence type="ECO:0000313" key="6">
    <source>
        <dbReference type="EMBL" id="KMT21816.1"/>
    </source>
</evidence>
<comment type="caution">
    <text evidence="6">The sequence shown here is derived from an EMBL/GenBank/DDBJ whole genome shotgun (WGS) entry which is preliminary data.</text>
</comment>
<dbReference type="OrthoDB" id="9815602at2"/>
<dbReference type="CDD" id="cd13560">
    <property type="entry name" value="PBP2_taurine"/>
    <property type="match status" value="1"/>
</dbReference>
<dbReference type="AlphaFoldDB" id="A0A0J8G237"/>
<accession>A0A0J8G237</accession>
<proteinExistence type="inferred from homology"/>
<evidence type="ECO:0000256" key="4">
    <source>
        <dbReference type="SAM" id="SignalP"/>
    </source>
</evidence>
<dbReference type="EMBL" id="LFVU01000026">
    <property type="protein sequence ID" value="KMT21816.1"/>
    <property type="molecule type" value="Genomic_DNA"/>
</dbReference>
<dbReference type="SUPFAM" id="SSF53850">
    <property type="entry name" value="Periplasmic binding protein-like II"/>
    <property type="match status" value="1"/>
</dbReference>
<evidence type="ECO:0000256" key="2">
    <source>
        <dbReference type="ARBA" id="ARBA00010742"/>
    </source>
</evidence>
<name>A0A0J8G237_CLOCY</name>
<dbReference type="GO" id="GO:0042597">
    <property type="term" value="C:periplasmic space"/>
    <property type="evidence" value="ECO:0007669"/>
    <property type="project" value="UniProtKB-SubCell"/>
</dbReference>
<dbReference type="GO" id="GO:0042918">
    <property type="term" value="P:alkanesulfonate transmembrane transport"/>
    <property type="evidence" value="ECO:0007669"/>
    <property type="project" value="TreeGrafter"/>
</dbReference>
<dbReference type="PROSITE" id="PS51257">
    <property type="entry name" value="PROKAR_LIPOPROTEIN"/>
    <property type="match status" value="1"/>
</dbReference>
<dbReference type="PANTHER" id="PTHR30024">
    <property type="entry name" value="ALIPHATIC SULFONATES-BINDING PROTEIN-RELATED"/>
    <property type="match status" value="1"/>
</dbReference>
<dbReference type="SMART" id="SM00062">
    <property type="entry name" value="PBPb"/>
    <property type="match status" value="1"/>
</dbReference>
<dbReference type="PANTHER" id="PTHR30024:SF47">
    <property type="entry name" value="TAURINE-BINDING PERIPLASMIC PROTEIN"/>
    <property type="match status" value="1"/>
</dbReference>
<feature type="chain" id="PRO_5039207246" evidence="4">
    <location>
        <begin position="22"/>
        <end position="346"/>
    </location>
</feature>
<dbReference type="GO" id="GO:0042626">
    <property type="term" value="F:ATPase-coupled transmembrane transporter activity"/>
    <property type="evidence" value="ECO:0007669"/>
    <property type="project" value="InterPro"/>
</dbReference>
<comment type="subcellular location">
    <subcellularLocation>
        <location evidence="1">Periplasm</location>
    </subcellularLocation>
</comment>
<evidence type="ECO:0000256" key="1">
    <source>
        <dbReference type="ARBA" id="ARBA00004418"/>
    </source>
</evidence>
<feature type="signal peptide" evidence="4">
    <location>
        <begin position="1"/>
        <end position="21"/>
    </location>
</feature>
<dbReference type="Proteomes" id="UP000036756">
    <property type="component" value="Unassembled WGS sequence"/>
</dbReference>
<protein>
    <submittedName>
        <fullName evidence="6">Taurine-binding periplasmic protein TauA</fullName>
    </submittedName>
</protein>
<gene>
    <name evidence="6" type="primary">tauA</name>
    <name evidence="6" type="ORF">CLCY_3c00830</name>
</gene>
<dbReference type="RefSeq" id="WP_048570472.1">
    <property type="nucleotide sequence ID" value="NZ_LFVU01000026.1"/>
</dbReference>
<dbReference type="InterPro" id="IPR007210">
    <property type="entry name" value="ABC_Gly_betaine_transp_sub-bd"/>
</dbReference>
<dbReference type="InterPro" id="IPR001638">
    <property type="entry name" value="Solute-binding_3/MltF_N"/>
</dbReference>
<sequence>MKRIKKFIGASLLLTLSLSLASCGVKSETTSSKGNNLPEVVNIGTQQMPNDETIARAKGFFESELGVKVNIKEFDSGKDVNTALASKSIDFGLLGTTPATISLASGIPVEVIWIHDVIGEVESLAVRNKSNIKSVAELKGKRIAVPFGSTAHYSLLRGLKLNNLTEKDLTILDMQPADIVAAWQRGDIDGAYVWQPTLQKLLGDGSVLVSSKNLAEKGAVTADIEVVRSEFSKKYPEIVSKYIGIQQKSHEIYESNLDDAVETVSKALQISKDESSKQIKESIWVSAKEQLSDKYFGTSSNKGNLVNILKDTADFLADQKTIPSSPDIKVFENAVNPSYIEKALKK</sequence>
<feature type="domain" description="Solute-binding protein family 3/N-terminal" evidence="5">
    <location>
        <begin position="40"/>
        <end position="260"/>
    </location>
</feature>
<keyword evidence="3 4" id="KW-0732">Signal</keyword>
<evidence type="ECO:0000259" key="5">
    <source>
        <dbReference type="SMART" id="SM00062"/>
    </source>
</evidence>
<keyword evidence="7" id="KW-1185">Reference proteome</keyword>
<dbReference type="NCBIfam" id="TIGR01728">
    <property type="entry name" value="SsuA_fam"/>
    <property type="match status" value="1"/>
</dbReference>
<evidence type="ECO:0000256" key="3">
    <source>
        <dbReference type="ARBA" id="ARBA00022729"/>
    </source>
</evidence>
<dbReference type="STRING" id="1121307.CLCY_3c00830"/>
<dbReference type="Pfam" id="PF04069">
    <property type="entry name" value="OpuAC"/>
    <property type="match status" value="1"/>
</dbReference>
<evidence type="ECO:0000313" key="7">
    <source>
        <dbReference type="Proteomes" id="UP000036756"/>
    </source>
</evidence>
<dbReference type="Gene3D" id="3.40.190.10">
    <property type="entry name" value="Periplasmic binding protein-like II"/>
    <property type="match status" value="2"/>
</dbReference>
<dbReference type="InterPro" id="IPR010067">
    <property type="entry name" value="ABC_SsuA_sub-bd"/>
</dbReference>
<organism evidence="6 7">
    <name type="scientific">Clostridium cylindrosporum DSM 605</name>
    <dbReference type="NCBI Taxonomy" id="1121307"/>
    <lineage>
        <taxon>Bacteria</taxon>
        <taxon>Bacillati</taxon>
        <taxon>Bacillota</taxon>
        <taxon>Clostridia</taxon>
        <taxon>Eubacteriales</taxon>
        <taxon>Clostridiaceae</taxon>
        <taxon>Clostridium</taxon>
    </lineage>
</organism>